<evidence type="ECO:0000259" key="5">
    <source>
        <dbReference type="Pfam" id="PF04253"/>
    </source>
</evidence>
<evidence type="ECO:0008006" key="9">
    <source>
        <dbReference type="Google" id="ProtNLM"/>
    </source>
</evidence>
<dbReference type="CDD" id="cd02121">
    <property type="entry name" value="PA_GCPII_like"/>
    <property type="match status" value="1"/>
</dbReference>
<dbReference type="FunFam" id="3.50.30.30:FF:000008">
    <property type="entry name" value="Glutamate carboxypeptidase 2"/>
    <property type="match status" value="1"/>
</dbReference>
<dbReference type="AlphaFoldDB" id="A0A1Y2BHE1"/>
<dbReference type="STRING" id="71784.A0A1Y2BHE1"/>
<dbReference type="PANTHER" id="PTHR10404:SF46">
    <property type="entry name" value="VACUOLAR PROTEIN SORTING-ASSOCIATED PROTEIN 70"/>
    <property type="match status" value="1"/>
</dbReference>
<organism evidence="7 8">
    <name type="scientific">Naematelia encephala</name>
    <dbReference type="NCBI Taxonomy" id="71784"/>
    <lineage>
        <taxon>Eukaryota</taxon>
        <taxon>Fungi</taxon>
        <taxon>Dikarya</taxon>
        <taxon>Basidiomycota</taxon>
        <taxon>Agaricomycotina</taxon>
        <taxon>Tremellomycetes</taxon>
        <taxon>Tremellales</taxon>
        <taxon>Naemateliaceae</taxon>
        <taxon>Naematelia</taxon>
    </lineage>
</organism>
<evidence type="ECO:0000256" key="1">
    <source>
        <dbReference type="ARBA" id="ARBA00005634"/>
    </source>
</evidence>
<evidence type="ECO:0000259" key="4">
    <source>
        <dbReference type="Pfam" id="PF02225"/>
    </source>
</evidence>
<reference evidence="7 8" key="1">
    <citation type="submission" date="2016-07" db="EMBL/GenBank/DDBJ databases">
        <title>Pervasive Adenine N6-methylation of Active Genes in Fungi.</title>
        <authorList>
            <consortium name="DOE Joint Genome Institute"/>
            <person name="Mondo S.J."/>
            <person name="Dannebaum R.O."/>
            <person name="Kuo R.C."/>
            <person name="Labutti K."/>
            <person name="Haridas S."/>
            <person name="Kuo A."/>
            <person name="Salamov A."/>
            <person name="Ahrendt S.R."/>
            <person name="Lipzen A."/>
            <person name="Sullivan W."/>
            <person name="Andreopoulos W.B."/>
            <person name="Clum A."/>
            <person name="Lindquist E."/>
            <person name="Daum C."/>
            <person name="Ramamoorthy G.K."/>
            <person name="Gryganskyi A."/>
            <person name="Culley D."/>
            <person name="Magnuson J.K."/>
            <person name="James T.Y."/>
            <person name="O'Malley M.A."/>
            <person name="Stajich J.E."/>
            <person name="Spatafora J.W."/>
            <person name="Visel A."/>
            <person name="Grigoriev I.V."/>
        </authorList>
    </citation>
    <scope>NUCLEOTIDE SEQUENCE [LARGE SCALE GENOMIC DNA]</scope>
    <source>
        <strain evidence="7 8">68-887.2</strain>
    </source>
</reference>
<dbReference type="InParanoid" id="A0A1Y2BHE1"/>
<dbReference type="Gene3D" id="3.50.30.30">
    <property type="match status" value="1"/>
</dbReference>
<dbReference type="InterPro" id="IPR039373">
    <property type="entry name" value="Peptidase_M28B"/>
</dbReference>
<dbReference type="SUPFAM" id="SSF47672">
    <property type="entry name" value="Transferrin receptor-like dimerisation domain"/>
    <property type="match status" value="1"/>
</dbReference>
<evidence type="ECO:0000313" key="8">
    <source>
        <dbReference type="Proteomes" id="UP000193986"/>
    </source>
</evidence>
<dbReference type="GO" id="GO:0004180">
    <property type="term" value="F:carboxypeptidase activity"/>
    <property type="evidence" value="ECO:0007669"/>
    <property type="project" value="TreeGrafter"/>
</dbReference>
<dbReference type="Pfam" id="PF02225">
    <property type="entry name" value="PA"/>
    <property type="match status" value="1"/>
</dbReference>
<dbReference type="PANTHER" id="PTHR10404">
    <property type="entry name" value="N-ACETYLATED-ALPHA-LINKED ACIDIC DIPEPTIDASE"/>
    <property type="match status" value="1"/>
</dbReference>
<dbReference type="CDD" id="cd08022">
    <property type="entry name" value="M28_PSMA_like"/>
    <property type="match status" value="1"/>
</dbReference>
<proteinExistence type="inferred from homology"/>
<dbReference type="Gene3D" id="3.40.630.10">
    <property type="entry name" value="Zn peptidases"/>
    <property type="match status" value="1"/>
</dbReference>
<dbReference type="InterPro" id="IPR036757">
    <property type="entry name" value="TFR-like_dimer_dom_sf"/>
</dbReference>
<dbReference type="Pfam" id="PF04253">
    <property type="entry name" value="TFR_dimer"/>
    <property type="match status" value="1"/>
</dbReference>
<name>A0A1Y2BHE1_9TREE</name>
<dbReference type="SUPFAM" id="SSF53187">
    <property type="entry name" value="Zn-dependent exopeptidases"/>
    <property type="match status" value="1"/>
</dbReference>
<dbReference type="EMBL" id="MCFC01000004">
    <property type="protein sequence ID" value="ORY34010.1"/>
    <property type="molecule type" value="Genomic_DNA"/>
</dbReference>
<dbReference type="FunCoup" id="A0A1Y2BHE1">
    <property type="interactions" value="36"/>
</dbReference>
<feature type="domain" description="Peptidase M28" evidence="6">
    <location>
        <begin position="471"/>
        <end position="681"/>
    </location>
</feature>
<dbReference type="FunFam" id="3.40.630.10:FF:000101">
    <property type="entry name" value="N-acetylated alpha-linked acidic dipeptidase like 1"/>
    <property type="match status" value="1"/>
</dbReference>
<evidence type="ECO:0000259" key="6">
    <source>
        <dbReference type="Pfam" id="PF04389"/>
    </source>
</evidence>
<dbReference type="Gene3D" id="1.20.930.40">
    <property type="entry name" value="Transferrin receptor-like, dimerisation domain"/>
    <property type="match status" value="1"/>
</dbReference>
<dbReference type="OrthoDB" id="5841748at2759"/>
<feature type="transmembrane region" description="Helical" evidence="3">
    <location>
        <begin position="40"/>
        <end position="58"/>
    </location>
</feature>
<gene>
    <name evidence="7" type="ORF">BCR39DRAFT_518112</name>
</gene>
<dbReference type="InterPro" id="IPR046450">
    <property type="entry name" value="PA_dom_sf"/>
</dbReference>
<keyword evidence="3" id="KW-0472">Membrane</keyword>
<keyword evidence="8" id="KW-1185">Reference proteome</keyword>
<evidence type="ECO:0000313" key="7">
    <source>
        <dbReference type="EMBL" id="ORY34010.1"/>
    </source>
</evidence>
<feature type="domain" description="Transferrin receptor-like dimerisation" evidence="5">
    <location>
        <begin position="847"/>
        <end position="930"/>
    </location>
</feature>
<protein>
    <recommendedName>
        <fullName evidence="9">Zn-dependent exopeptidase</fullName>
    </recommendedName>
</protein>
<evidence type="ECO:0000256" key="2">
    <source>
        <dbReference type="SAM" id="MobiDB-lite"/>
    </source>
</evidence>
<keyword evidence="3" id="KW-0812">Transmembrane</keyword>
<feature type="compositionally biased region" description="Basic and acidic residues" evidence="2">
    <location>
        <begin position="99"/>
        <end position="111"/>
    </location>
</feature>
<dbReference type="Pfam" id="PF04389">
    <property type="entry name" value="Peptidase_M28"/>
    <property type="match status" value="1"/>
</dbReference>
<sequence>MESLKDPMSYVDEKRSINALEGDLPRPNIAQPDNRRRIQVIRRFILFSLCTYFAFWLVKSSIIRSPQNLWPGSEAQTDPVNGYWEAIASKGMRRALDGRKEHTAGQQDRCHGRASHSHCNGNDEVSAGVAHPAHHHSFPVSPKLAEKIYLSVPNNDSCRAASRRYTSYAHPAGSGFDFVSAINLKNEWEVALGLPPSGPEDHLYDAGSAPSQARILDGMHKIGVWIDTYYPVMNTPVSSSVTLLTDPPFFAKLQEDIVEGDPDTVLRDEVPVFHGLSVSGDVTGKYVYAGYGRKADFDLLQEKGIDFNGKIALVKYGHVFRGLKIKAAQEAGAIGVLIFTDPGDDGEVTEANGYKQYPEGPARQASSVQRGSVQFISKYPGDPSTPGEPAYKNATRAKGGNQPSIPSLPISYQDAIPLLNALKGSGIAAGELGKEWVGGLGYLGVEYFTGPSEADLHLVNEVNTRVMPIWNTMAVIPGSISDEVIIMGNHRDAWILGGSDPNSGTASQYELIRGLGALLRHGWKPLRTIVLASWDAEEYGLIGSTEWTEDFGDWLVTDAAAYLNLDSSVAGSKFGAAASPSLAWLIRNTAEDVLSGSDSSKTVWDMSKDGGDWKTWRLETYGEGEEDFEALATSETGVGTLGSGSDFTSFLQRYGVASGSMEFQYAPKDPTYHYHSIYDSFTWQDKFMDPGFHKHTDVAKVIGVVLLRLSDSLLLPLNTTQYSIELGSYLKKVEKVASVLGFSKSLDLTSLGESIDNLIAASLSLDAKKEVALERLHKLLPNPHHYRRGLFRSIARKWWQLRSSFGSSKAQSRLATMDSWIPVDNQGARFPHLPIPNIPKKIREIKAVLKEIREINKKLQGFEGGFISTEGIKEREWYKHKGVAPGLWLGYGATTFPSLTEALTIDHSPELAQKEADELTEMIDAMAVRLAD</sequence>
<dbReference type="InterPro" id="IPR007484">
    <property type="entry name" value="Peptidase_M28"/>
</dbReference>
<keyword evidence="3" id="KW-1133">Transmembrane helix</keyword>
<dbReference type="SUPFAM" id="SSF52025">
    <property type="entry name" value="PA domain"/>
    <property type="match status" value="1"/>
</dbReference>
<dbReference type="InterPro" id="IPR007365">
    <property type="entry name" value="TFR-like_dimer_dom"/>
</dbReference>
<feature type="region of interest" description="Disordered" evidence="2">
    <location>
        <begin position="99"/>
        <end position="118"/>
    </location>
</feature>
<dbReference type="Proteomes" id="UP000193986">
    <property type="component" value="Unassembled WGS sequence"/>
</dbReference>
<comment type="caution">
    <text evidence="7">The sequence shown here is derived from an EMBL/GenBank/DDBJ whole genome shotgun (WGS) entry which is preliminary data.</text>
</comment>
<dbReference type="InterPro" id="IPR003137">
    <property type="entry name" value="PA_domain"/>
</dbReference>
<evidence type="ECO:0000256" key="3">
    <source>
        <dbReference type="SAM" id="Phobius"/>
    </source>
</evidence>
<feature type="domain" description="PA" evidence="4">
    <location>
        <begin position="282"/>
        <end position="372"/>
    </location>
</feature>
<accession>A0A1Y2BHE1</accession>
<comment type="similarity">
    <text evidence="1">Belongs to the peptidase M28 family. M28B subfamily.</text>
</comment>